<dbReference type="AlphaFoldDB" id="A0A225X4V3"/>
<comment type="caution">
    <text evidence="1">The sequence shown here is derived from an EMBL/GenBank/DDBJ whole genome shotgun (WGS) entry which is preliminary data.</text>
</comment>
<evidence type="ECO:0000313" key="1">
    <source>
        <dbReference type="EMBL" id="OWZ24269.1"/>
    </source>
</evidence>
<protein>
    <submittedName>
        <fullName evidence="1">Uncharacterized protein</fullName>
    </submittedName>
</protein>
<proteinExistence type="predicted"/>
<organism evidence="1 2">
    <name type="scientific">Phytophthora megakarya</name>
    <dbReference type="NCBI Taxonomy" id="4795"/>
    <lineage>
        <taxon>Eukaryota</taxon>
        <taxon>Sar</taxon>
        <taxon>Stramenopiles</taxon>
        <taxon>Oomycota</taxon>
        <taxon>Peronosporomycetes</taxon>
        <taxon>Peronosporales</taxon>
        <taxon>Peronosporaceae</taxon>
        <taxon>Phytophthora</taxon>
    </lineage>
</organism>
<evidence type="ECO:0000313" key="2">
    <source>
        <dbReference type="Proteomes" id="UP000198211"/>
    </source>
</evidence>
<sequence>MTLDCVESDLTSNDEIQQVVNGLMLRLQVDKKALVGKRNIILSFLADVDLLAISDVVDPFLEMENLEDIEHQE</sequence>
<name>A0A225X4V3_9STRA</name>
<accession>A0A225X4V3</accession>
<gene>
    <name evidence="1" type="ORF">PHMEG_000749</name>
</gene>
<dbReference type="EMBL" id="NBNE01000021">
    <property type="protein sequence ID" value="OWZ24269.1"/>
    <property type="molecule type" value="Genomic_DNA"/>
</dbReference>
<dbReference type="Proteomes" id="UP000198211">
    <property type="component" value="Unassembled WGS sequence"/>
</dbReference>
<keyword evidence="2" id="KW-1185">Reference proteome</keyword>
<reference evidence="2" key="1">
    <citation type="submission" date="2017-03" db="EMBL/GenBank/DDBJ databases">
        <title>Phytopthora megakarya and P. palmivora, two closely related causual agents of cacao black pod achieved similar genome size and gene model numbers by different mechanisms.</title>
        <authorList>
            <person name="Ali S."/>
            <person name="Shao J."/>
            <person name="Larry D.J."/>
            <person name="Kronmiller B."/>
            <person name="Shen D."/>
            <person name="Strem M.D."/>
            <person name="Melnick R.L."/>
            <person name="Guiltinan M.J."/>
            <person name="Tyler B.M."/>
            <person name="Meinhardt L.W."/>
            <person name="Bailey B.A."/>
        </authorList>
    </citation>
    <scope>NUCLEOTIDE SEQUENCE [LARGE SCALE GENOMIC DNA]</scope>
    <source>
        <strain evidence="2">zdho120</strain>
    </source>
</reference>